<dbReference type="EMBL" id="LT603033">
    <property type="protein sequence ID" value="SCA80370.1"/>
    <property type="molecule type" value="Genomic_DNA"/>
</dbReference>
<evidence type="ECO:0000313" key="1">
    <source>
        <dbReference type="EMBL" id="SCA80370.1"/>
    </source>
</evidence>
<reference evidence="1 2" key="1">
    <citation type="submission" date="2016-07" db="EMBL/GenBank/DDBJ databases">
        <authorList>
            <person name="Millard A."/>
        </authorList>
    </citation>
    <scope>NUCLEOTIDE SEQUENCE [LARGE SCALE GENOMIC DNA]</scope>
</reference>
<dbReference type="Proteomes" id="UP000279386">
    <property type="component" value="Segment"/>
</dbReference>
<evidence type="ECO:0000313" key="2">
    <source>
        <dbReference type="Proteomes" id="UP000279386"/>
    </source>
</evidence>
<protein>
    <submittedName>
        <fullName evidence="1">Uncharacterized protein</fullName>
    </submittedName>
</protein>
<sequence>MKIERYAKHTVGCVNDIFYYYIFAPELRFQITTYNDGRFKDTNFLITDLAKYANTEHFNHLVFVYCIPNPNKK</sequence>
<accession>A0A1C3S791</accession>
<organism evidence="1 2">
    <name type="scientific">Escherichia phage vB_Eco_slurp01</name>
    <dbReference type="NCBI Taxonomy" id="1874688"/>
    <lineage>
        <taxon>Viruses</taxon>
        <taxon>Duplodnaviria</taxon>
        <taxon>Heunggongvirae</taxon>
        <taxon>Uroviricota</taxon>
        <taxon>Caudoviricetes</taxon>
        <taxon>Asteriusvirus</taxon>
        <taxon>Asteriusvirus PBECO4</taxon>
    </lineage>
</organism>
<proteinExistence type="predicted"/>
<name>A0A1C3S791_9CAUD</name>
<gene>
    <name evidence="1" type="ORF">PSLUR01_00393</name>
</gene>